<dbReference type="InterPro" id="IPR050066">
    <property type="entry name" value="UvrABC_protein_C"/>
</dbReference>
<dbReference type="GO" id="GO:0009381">
    <property type="term" value="F:excinuclease ABC activity"/>
    <property type="evidence" value="ECO:0007669"/>
    <property type="project" value="InterPro"/>
</dbReference>
<feature type="non-terminal residue" evidence="2">
    <location>
        <position position="288"/>
    </location>
</feature>
<evidence type="ECO:0000259" key="1">
    <source>
        <dbReference type="PROSITE" id="PS50165"/>
    </source>
</evidence>
<feature type="non-terminal residue" evidence="2">
    <location>
        <position position="1"/>
    </location>
</feature>
<sequence length="288" mass="32403">GKLIGRESFVLQGTRSEEPCQIMSSFIKQFYDSTPYIPPLLLLQYPVDDMTIIKDWLQSKRGNRVHIQVPGRGNKKQLVNIVAENAHQGLEQLKIKQLATHRALSAALAEIKRELHLSRLPSRMEGYDISNIQGVAAVGSMVVFDKGKPKPSHYRRFRIKTVSGANDYAMLQEVIRRRFKRSLKSDASAPDTWAVLPDLVLIDGGKGQLNAALSVMREMGIGFVPTASLAKENEEIFLPQKKEAIILPGSSHGLQLLQRLRDEAHRFALGYHRKIHKKETFASPFDTI</sequence>
<name>X1NH04_9ZZZZ</name>
<dbReference type="PANTHER" id="PTHR30562">
    <property type="entry name" value="UVRC/OXIDOREDUCTASE"/>
    <property type="match status" value="1"/>
</dbReference>
<dbReference type="PROSITE" id="PS50165">
    <property type="entry name" value="UVRC"/>
    <property type="match status" value="1"/>
</dbReference>
<dbReference type="GO" id="GO:0006974">
    <property type="term" value="P:DNA damage response"/>
    <property type="evidence" value="ECO:0007669"/>
    <property type="project" value="TreeGrafter"/>
</dbReference>
<dbReference type="InterPro" id="IPR001162">
    <property type="entry name" value="UvrC_RNase_H_dom"/>
</dbReference>
<protein>
    <recommendedName>
        <fullName evidence="1">UvrC family homology region profile domain-containing protein</fullName>
    </recommendedName>
</protein>
<comment type="caution">
    <text evidence="2">The sequence shown here is derived from an EMBL/GenBank/DDBJ whole genome shotgun (WGS) entry which is preliminary data.</text>
</comment>
<evidence type="ECO:0000313" key="2">
    <source>
        <dbReference type="EMBL" id="GAI26070.1"/>
    </source>
</evidence>
<feature type="domain" description="UvrC family homology region profile" evidence="1">
    <location>
        <begin position="1"/>
        <end position="216"/>
    </location>
</feature>
<accession>X1NH04</accession>
<reference evidence="2" key="1">
    <citation type="journal article" date="2014" name="Front. Microbiol.">
        <title>High frequency of phylogenetically diverse reductive dehalogenase-homologous genes in deep subseafloor sedimentary metagenomes.</title>
        <authorList>
            <person name="Kawai M."/>
            <person name="Futagami T."/>
            <person name="Toyoda A."/>
            <person name="Takaki Y."/>
            <person name="Nishi S."/>
            <person name="Hori S."/>
            <person name="Arai W."/>
            <person name="Tsubouchi T."/>
            <person name="Morono Y."/>
            <person name="Uchiyama I."/>
            <person name="Ito T."/>
            <person name="Fujiyama A."/>
            <person name="Inagaki F."/>
            <person name="Takami H."/>
        </authorList>
    </citation>
    <scope>NUCLEOTIDE SEQUENCE</scope>
    <source>
        <strain evidence="2">Expedition CK06-06</strain>
    </source>
</reference>
<dbReference type="InterPro" id="IPR038476">
    <property type="entry name" value="UvrC_RNase_H_dom_sf"/>
</dbReference>
<dbReference type="Pfam" id="PF08459">
    <property type="entry name" value="UvrC_RNaseH_dom"/>
    <property type="match status" value="1"/>
</dbReference>
<organism evidence="2">
    <name type="scientific">marine sediment metagenome</name>
    <dbReference type="NCBI Taxonomy" id="412755"/>
    <lineage>
        <taxon>unclassified sequences</taxon>
        <taxon>metagenomes</taxon>
        <taxon>ecological metagenomes</taxon>
    </lineage>
</organism>
<dbReference type="EMBL" id="BARV01016361">
    <property type="protein sequence ID" value="GAI26070.1"/>
    <property type="molecule type" value="Genomic_DNA"/>
</dbReference>
<dbReference type="Gene3D" id="3.30.420.340">
    <property type="entry name" value="UvrC, RNAse H endonuclease domain"/>
    <property type="match status" value="1"/>
</dbReference>
<gene>
    <name evidence="2" type="ORF">S06H3_28090</name>
</gene>
<dbReference type="PANTHER" id="PTHR30562:SF1">
    <property type="entry name" value="UVRABC SYSTEM PROTEIN C"/>
    <property type="match status" value="1"/>
</dbReference>
<dbReference type="Pfam" id="PF22920">
    <property type="entry name" value="UvrC_RNaseH"/>
    <property type="match status" value="1"/>
</dbReference>
<dbReference type="AlphaFoldDB" id="X1NH04"/>
<proteinExistence type="predicted"/>
<dbReference type="GO" id="GO:0009380">
    <property type="term" value="C:excinuclease repair complex"/>
    <property type="evidence" value="ECO:0007669"/>
    <property type="project" value="TreeGrafter"/>
</dbReference>